<name>A0A2A2LDP9_9BILA</name>
<feature type="domain" description="C2H2-type" evidence="13">
    <location>
        <begin position="241"/>
        <end position="263"/>
    </location>
</feature>
<comment type="caution">
    <text evidence="14">The sequence shown here is derived from an EMBL/GenBank/DDBJ whole genome shotgun (WGS) entry which is preliminary data.</text>
</comment>
<dbReference type="PROSITE" id="PS00028">
    <property type="entry name" value="ZINC_FINGER_C2H2_1"/>
    <property type="match status" value="4"/>
</dbReference>
<sequence length="269" mass="30013">MSSYNYDRDFFEQSAYLATPFPIPGASSQSSYDYYCNADVLGANANVAPLTTNGNNDNVYSFQYGWRATDWSGSWVQPHHTHLAQSSGQDSRQNAPSLVQSGSQQPSAQMKYDTPLAPLDTLGGNQFSYPPGSPEIVITEIKTASKKSHPKETSKPFRCQICSKSFSQAANLTAHKRIHTGEKPFTCSICRRPFSQSSSLVTHKRTHTGERPYPCNHCDKAFTDSSTLTKHLRTHTGHKPYACPLCMMRFTQSGNLHRHMKTHKPCDIE</sequence>
<dbReference type="FunFam" id="3.30.160.60:FF:000933">
    <property type="entry name" value="zinc finger protein 771"/>
    <property type="match status" value="1"/>
</dbReference>
<feature type="compositionally biased region" description="Polar residues" evidence="12">
    <location>
        <begin position="83"/>
        <end position="108"/>
    </location>
</feature>
<evidence type="ECO:0000313" key="14">
    <source>
        <dbReference type="EMBL" id="PAV84303.1"/>
    </source>
</evidence>
<evidence type="ECO:0000256" key="12">
    <source>
        <dbReference type="SAM" id="MobiDB-lite"/>
    </source>
</evidence>
<keyword evidence="9" id="KW-0804">Transcription</keyword>
<feature type="domain" description="C2H2-type" evidence="13">
    <location>
        <begin position="157"/>
        <end position="184"/>
    </location>
</feature>
<keyword evidence="7" id="KW-0805">Transcription regulation</keyword>
<dbReference type="FunFam" id="3.30.160.60:FF:000016">
    <property type="entry name" value="zinc finger protein 37 homolog"/>
    <property type="match status" value="1"/>
</dbReference>
<dbReference type="InterPro" id="IPR013087">
    <property type="entry name" value="Znf_C2H2_type"/>
</dbReference>
<evidence type="ECO:0000256" key="6">
    <source>
        <dbReference type="ARBA" id="ARBA00022833"/>
    </source>
</evidence>
<dbReference type="Gene3D" id="3.30.160.60">
    <property type="entry name" value="Classic Zinc Finger"/>
    <property type="match status" value="4"/>
</dbReference>
<dbReference type="Proteomes" id="UP000218231">
    <property type="component" value="Unassembled WGS sequence"/>
</dbReference>
<evidence type="ECO:0000256" key="5">
    <source>
        <dbReference type="ARBA" id="ARBA00022771"/>
    </source>
</evidence>
<evidence type="ECO:0000256" key="2">
    <source>
        <dbReference type="ARBA" id="ARBA00006991"/>
    </source>
</evidence>
<evidence type="ECO:0000256" key="9">
    <source>
        <dbReference type="ARBA" id="ARBA00023163"/>
    </source>
</evidence>
<evidence type="ECO:0000256" key="4">
    <source>
        <dbReference type="ARBA" id="ARBA00022737"/>
    </source>
</evidence>
<evidence type="ECO:0000313" key="15">
    <source>
        <dbReference type="Proteomes" id="UP000218231"/>
    </source>
</evidence>
<keyword evidence="15" id="KW-1185">Reference proteome</keyword>
<dbReference type="EMBL" id="LIAE01006873">
    <property type="protein sequence ID" value="PAV84303.1"/>
    <property type="molecule type" value="Genomic_DNA"/>
</dbReference>
<protein>
    <recommendedName>
        <fullName evidence="13">C2H2-type domain-containing protein</fullName>
    </recommendedName>
</protein>
<feature type="region of interest" description="Disordered" evidence="12">
    <location>
        <begin position="79"/>
        <end position="116"/>
    </location>
</feature>
<dbReference type="AlphaFoldDB" id="A0A2A2LDP9"/>
<dbReference type="PROSITE" id="PS50157">
    <property type="entry name" value="ZINC_FINGER_C2H2_2"/>
    <property type="match status" value="4"/>
</dbReference>
<dbReference type="GO" id="GO:0000122">
    <property type="term" value="P:negative regulation of transcription by RNA polymerase II"/>
    <property type="evidence" value="ECO:0007669"/>
    <property type="project" value="UniProtKB-ARBA"/>
</dbReference>
<dbReference type="GO" id="GO:0005634">
    <property type="term" value="C:nucleus"/>
    <property type="evidence" value="ECO:0007669"/>
    <property type="project" value="UniProtKB-SubCell"/>
</dbReference>
<dbReference type="PANTHER" id="PTHR23235">
    <property type="entry name" value="KRUEPPEL-LIKE TRANSCRIPTION FACTOR"/>
    <property type="match status" value="1"/>
</dbReference>
<dbReference type="GO" id="GO:0000978">
    <property type="term" value="F:RNA polymerase II cis-regulatory region sequence-specific DNA binding"/>
    <property type="evidence" value="ECO:0007669"/>
    <property type="project" value="TreeGrafter"/>
</dbReference>
<evidence type="ECO:0000256" key="10">
    <source>
        <dbReference type="ARBA" id="ARBA00023242"/>
    </source>
</evidence>
<dbReference type="FunFam" id="3.30.160.60:FF:000446">
    <property type="entry name" value="Zinc finger protein"/>
    <property type="match status" value="1"/>
</dbReference>
<keyword evidence="5 11" id="KW-0863">Zinc-finger</keyword>
<evidence type="ECO:0000256" key="7">
    <source>
        <dbReference type="ARBA" id="ARBA00023015"/>
    </source>
</evidence>
<accession>A0A2A2LDP9</accession>
<evidence type="ECO:0000256" key="8">
    <source>
        <dbReference type="ARBA" id="ARBA00023125"/>
    </source>
</evidence>
<gene>
    <name evidence="14" type="ORF">WR25_16878</name>
</gene>
<dbReference type="SMART" id="SM00355">
    <property type="entry name" value="ZnF_C2H2"/>
    <property type="match status" value="4"/>
</dbReference>
<keyword evidence="6" id="KW-0862">Zinc</keyword>
<dbReference type="PANTHER" id="PTHR23235:SF142">
    <property type="entry name" value="ZINC FINGER PROTEIN 384"/>
    <property type="match status" value="1"/>
</dbReference>
<keyword evidence="10" id="KW-0539">Nucleus</keyword>
<reference evidence="14 15" key="1">
    <citation type="journal article" date="2017" name="Curr. Biol.">
        <title>Genome architecture and evolution of a unichromosomal asexual nematode.</title>
        <authorList>
            <person name="Fradin H."/>
            <person name="Zegar C."/>
            <person name="Gutwein M."/>
            <person name="Lucas J."/>
            <person name="Kovtun M."/>
            <person name="Corcoran D."/>
            <person name="Baugh L.R."/>
            <person name="Kiontke K."/>
            <person name="Gunsalus K."/>
            <person name="Fitch D.H."/>
            <person name="Piano F."/>
        </authorList>
    </citation>
    <scope>NUCLEOTIDE SEQUENCE [LARGE SCALE GENOMIC DNA]</scope>
    <source>
        <strain evidence="14">PF1309</strain>
    </source>
</reference>
<dbReference type="Pfam" id="PF00096">
    <property type="entry name" value="zf-C2H2"/>
    <property type="match status" value="4"/>
</dbReference>
<feature type="domain" description="C2H2-type" evidence="13">
    <location>
        <begin position="185"/>
        <end position="212"/>
    </location>
</feature>
<keyword evidence="4" id="KW-0677">Repeat</keyword>
<dbReference type="GO" id="GO:0000981">
    <property type="term" value="F:DNA-binding transcription factor activity, RNA polymerase II-specific"/>
    <property type="evidence" value="ECO:0007669"/>
    <property type="project" value="TreeGrafter"/>
</dbReference>
<evidence type="ECO:0000256" key="1">
    <source>
        <dbReference type="ARBA" id="ARBA00004123"/>
    </source>
</evidence>
<comment type="subcellular location">
    <subcellularLocation>
        <location evidence="1">Nucleus</location>
    </subcellularLocation>
</comment>
<keyword evidence="8" id="KW-0238">DNA-binding</keyword>
<dbReference type="OrthoDB" id="10068874at2759"/>
<feature type="domain" description="C2H2-type" evidence="13">
    <location>
        <begin position="213"/>
        <end position="240"/>
    </location>
</feature>
<comment type="similarity">
    <text evidence="2">Belongs to the krueppel C2H2-type zinc-finger protein family.</text>
</comment>
<keyword evidence="3" id="KW-0479">Metal-binding</keyword>
<organism evidence="14 15">
    <name type="scientific">Diploscapter pachys</name>
    <dbReference type="NCBI Taxonomy" id="2018661"/>
    <lineage>
        <taxon>Eukaryota</taxon>
        <taxon>Metazoa</taxon>
        <taxon>Ecdysozoa</taxon>
        <taxon>Nematoda</taxon>
        <taxon>Chromadorea</taxon>
        <taxon>Rhabditida</taxon>
        <taxon>Rhabditina</taxon>
        <taxon>Rhabditomorpha</taxon>
        <taxon>Rhabditoidea</taxon>
        <taxon>Rhabditidae</taxon>
        <taxon>Diploscapter</taxon>
    </lineage>
</organism>
<proteinExistence type="inferred from homology"/>
<dbReference type="InterPro" id="IPR036236">
    <property type="entry name" value="Znf_C2H2_sf"/>
</dbReference>
<evidence type="ECO:0000256" key="3">
    <source>
        <dbReference type="ARBA" id="ARBA00022723"/>
    </source>
</evidence>
<dbReference type="GO" id="GO:0008270">
    <property type="term" value="F:zinc ion binding"/>
    <property type="evidence" value="ECO:0007669"/>
    <property type="project" value="UniProtKB-KW"/>
</dbReference>
<dbReference type="SUPFAM" id="SSF57667">
    <property type="entry name" value="beta-beta-alpha zinc fingers"/>
    <property type="match status" value="2"/>
</dbReference>
<dbReference type="FunFam" id="3.30.160.60:FF:001638">
    <property type="entry name" value="Zinc finger protein 668"/>
    <property type="match status" value="1"/>
</dbReference>
<evidence type="ECO:0000256" key="11">
    <source>
        <dbReference type="PROSITE-ProRule" id="PRU00042"/>
    </source>
</evidence>
<dbReference type="STRING" id="2018661.A0A2A2LDP9"/>
<evidence type="ECO:0000259" key="13">
    <source>
        <dbReference type="PROSITE" id="PS50157"/>
    </source>
</evidence>